<organism evidence="2 3">
    <name type="scientific">Cercophora newfieldiana</name>
    <dbReference type="NCBI Taxonomy" id="92897"/>
    <lineage>
        <taxon>Eukaryota</taxon>
        <taxon>Fungi</taxon>
        <taxon>Dikarya</taxon>
        <taxon>Ascomycota</taxon>
        <taxon>Pezizomycotina</taxon>
        <taxon>Sordariomycetes</taxon>
        <taxon>Sordariomycetidae</taxon>
        <taxon>Sordariales</taxon>
        <taxon>Lasiosphaeriaceae</taxon>
        <taxon>Cercophora</taxon>
    </lineage>
</organism>
<gene>
    <name evidence="2" type="ORF">B0T16DRAFT_394122</name>
</gene>
<reference evidence="2" key="1">
    <citation type="submission" date="2023-06" db="EMBL/GenBank/DDBJ databases">
        <title>Genome-scale phylogeny and comparative genomics of the fungal order Sordariales.</title>
        <authorList>
            <consortium name="Lawrence Berkeley National Laboratory"/>
            <person name="Hensen N."/>
            <person name="Bonometti L."/>
            <person name="Westerberg I."/>
            <person name="Brannstrom I.O."/>
            <person name="Guillou S."/>
            <person name="Cros-Aarteil S."/>
            <person name="Calhoun S."/>
            <person name="Haridas S."/>
            <person name="Kuo A."/>
            <person name="Mondo S."/>
            <person name="Pangilinan J."/>
            <person name="Riley R."/>
            <person name="Labutti K."/>
            <person name="Andreopoulos B."/>
            <person name="Lipzen A."/>
            <person name="Chen C."/>
            <person name="Yanf M."/>
            <person name="Daum C."/>
            <person name="Ng V."/>
            <person name="Clum A."/>
            <person name="Steindorff A."/>
            <person name="Ohm R."/>
            <person name="Martin F."/>
            <person name="Silar P."/>
            <person name="Natvig D."/>
            <person name="Lalanne C."/>
            <person name="Gautier V."/>
            <person name="Ament-Velasquez S.L."/>
            <person name="Kruys A."/>
            <person name="Hutchinson M.I."/>
            <person name="Powell A.J."/>
            <person name="Barry K."/>
            <person name="Miller A.N."/>
            <person name="Grigoriev I.V."/>
            <person name="Debuchy R."/>
            <person name="Gladieux P."/>
            <person name="Thoren M.H."/>
            <person name="Johannesson H."/>
        </authorList>
    </citation>
    <scope>NUCLEOTIDE SEQUENCE</scope>
    <source>
        <strain evidence="2">SMH2532-1</strain>
    </source>
</reference>
<sequence>MGALEVKLPDDNFHPGERQMDRPPCPTRFQSTQTSASHRQSEADSSGTFSSRETVLTSAAAGCHAYVTFSNNSNDEHCYIIDQPTTQTPKRFKYQPQKPRAAGMGALGLQGRLREYNDNELGEPRCGGPCIREKGKEVANGQQSEARGTPVPAAPSPAKGVAPANLPHPPAQALSTIIDAHTGSLTVNTWTTKPDWAFDENLDTFTERFDAFVKACQVSKAMIVNMLSTNMITRVALDPCGELNAKEAFQANNDRRGRTARANNTTAVSQPPRQPDPMQSEGDVSVGGEKNNQQSAYPPAEWFQF</sequence>
<feature type="region of interest" description="Disordered" evidence="1">
    <location>
        <begin position="253"/>
        <end position="305"/>
    </location>
</feature>
<dbReference type="AlphaFoldDB" id="A0AA39XZ08"/>
<feature type="compositionally biased region" description="Basic and acidic residues" evidence="1">
    <location>
        <begin position="7"/>
        <end position="21"/>
    </location>
</feature>
<evidence type="ECO:0000313" key="3">
    <source>
        <dbReference type="Proteomes" id="UP001174936"/>
    </source>
</evidence>
<evidence type="ECO:0000256" key="1">
    <source>
        <dbReference type="SAM" id="MobiDB-lite"/>
    </source>
</evidence>
<dbReference type="Proteomes" id="UP001174936">
    <property type="component" value="Unassembled WGS sequence"/>
</dbReference>
<keyword evidence="3" id="KW-1185">Reference proteome</keyword>
<name>A0AA39XZ08_9PEZI</name>
<feature type="compositionally biased region" description="Polar residues" evidence="1">
    <location>
        <begin position="28"/>
        <end position="50"/>
    </location>
</feature>
<feature type="region of interest" description="Disordered" evidence="1">
    <location>
        <begin position="136"/>
        <end position="161"/>
    </location>
</feature>
<proteinExistence type="predicted"/>
<protein>
    <submittedName>
        <fullName evidence="2">Uncharacterized protein</fullName>
    </submittedName>
</protein>
<accession>A0AA39XZ08</accession>
<evidence type="ECO:0000313" key="2">
    <source>
        <dbReference type="EMBL" id="KAK0641922.1"/>
    </source>
</evidence>
<feature type="region of interest" description="Disordered" evidence="1">
    <location>
        <begin position="1"/>
        <end position="50"/>
    </location>
</feature>
<dbReference type="EMBL" id="JAULSV010000006">
    <property type="protein sequence ID" value="KAK0641922.1"/>
    <property type="molecule type" value="Genomic_DNA"/>
</dbReference>
<comment type="caution">
    <text evidence="2">The sequence shown here is derived from an EMBL/GenBank/DDBJ whole genome shotgun (WGS) entry which is preliminary data.</text>
</comment>